<dbReference type="AlphaFoldDB" id="A0A6B1I7Z9"/>
<evidence type="ECO:0000256" key="1">
    <source>
        <dbReference type="SAM" id="Phobius"/>
    </source>
</evidence>
<dbReference type="RefSeq" id="WP_159368482.1">
    <property type="nucleotide sequence ID" value="NZ_WMEO01000001.1"/>
</dbReference>
<keyword evidence="1" id="KW-0812">Transmembrane</keyword>
<feature type="transmembrane region" description="Helical" evidence="1">
    <location>
        <begin position="185"/>
        <end position="206"/>
    </location>
</feature>
<protein>
    <submittedName>
        <fullName evidence="2">Uncharacterized protein</fullName>
    </submittedName>
</protein>
<name>A0A6B1I7Z9_9EURY</name>
<feature type="transmembrane region" description="Helical" evidence="1">
    <location>
        <begin position="152"/>
        <end position="173"/>
    </location>
</feature>
<keyword evidence="1" id="KW-1133">Transmembrane helix</keyword>
<dbReference type="EMBL" id="WMEO01000001">
    <property type="protein sequence ID" value="MYL15317.1"/>
    <property type="molecule type" value="Genomic_DNA"/>
</dbReference>
<proteinExistence type="predicted"/>
<reference evidence="2 3" key="1">
    <citation type="submission" date="2019-11" db="EMBL/GenBank/DDBJ databases">
        <title>Genome sequences of 17 halophilic strains isolated from different environments.</title>
        <authorList>
            <person name="Furrow R.E."/>
        </authorList>
    </citation>
    <scope>NUCLEOTIDE SEQUENCE [LARGE SCALE GENOMIC DNA]</scope>
    <source>
        <strain evidence="2 3">22517_05_Cabo</strain>
    </source>
</reference>
<evidence type="ECO:0000313" key="2">
    <source>
        <dbReference type="EMBL" id="MYL15317.1"/>
    </source>
</evidence>
<evidence type="ECO:0000313" key="3">
    <source>
        <dbReference type="Proteomes" id="UP000460194"/>
    </source>
</evidence>
<accession>A0A6B1I7Z9</accession>
<comment type="caution">
    <text evidence="2">The sequence shown here is derived from an EMBL/GenBank/DDBJ whole genome shotgun (WGS) entry which is preliminary data.</text>
</comment>
<keyword evidence="1" id="KW-0472">Membrane</keyword>
<gene>
    <name evidence="2" type="ORF">GLW36_01450</name>
</gene>
<dbReference type="Proteomes" id="UP000460194">
    <property type="component" value="Unassembled WGS sequence"/>
</dbReference>
<organism evidence="2 3">
    <name type="scientific">Halorubrum distributum</name>
    <dbReference type="NCBI Taxonomy" id="29283"/>
    <lineage>
        <taxon>Archaea</taxon>
        <taxon>Methanobacteriati</taxon>
        <taxon>Methanobacteriota</taxon>
        <taxon>Stenosarchaea group</taxon>
        <taxon>Halobacteria</taxon>
        <taxon>Halobacteriales</taxon>
        <taxon>Haloferacaceae</taxon>
        <taxon>Halorubrum</taxon>
        <taxon>Halorubrum distributum group</taxon>
    </lineage>
</organism>
<sequence length="207" mass="22573">MVPDKYEEMPEELCDALSEAGFDPFKEHSRWDYTQVFVRQNANDDSRSLTRREVQVELEQQTTVETAKTTANNALGDLVDAGILTCDTDLDTHQYWLSYSPEPSSATTVDGAIHDGGPVAEPVAGDDSTDTTTSDADRLAGLTRRYFAFERVWLAALVVGLTLTLVTLVLLRLSVPTTLSIGSAALAWAVLSFGGVVLVVSLRYIVN</sequence>